<keyword evidence="2" id="KW-1133">Transmembrane helix</keyword>
<evidence type="ECO:0000259" key="3">
    <source>
        <dbReference type="PROSITE" id="PS50072"/>
    </source>
</evidence>
<dbReference type="GO" id="GO:0003755">
    <property type="term" value="F:peptidyl-prolyl cis-trans isomerase activity"/>
    <property type="evidence" value="ECO:0007669"/>
    <property type="project" value="InterPro"/>
</dbReference>
<proteinExistence type="predicted"/>
<comment type="caution">
    <text evidence="4">The sequence shown here is derived from an EMBL/GenBank/DDBJ whole genome shotgun (WGS) entry which is preliminary data.</text>
</comment>
<dbReference type="PROSITE" id="PS50072">
    <property type="entry name" value="CSA_PPIASE_2"/>
    <property type="match status" value="1"/>
</dbReference>
<feature type="domain" description="PPIase cyclophilin-type" evidence="3">
    <location>
        <begin position="202"/>
        <end position="335"/>
    </location>
</feature>
<dbReference type="InterPro" id="IPR002130">
    <property type="entry name" value="Cyclophilin-type_PPIase_dom"/>
</dbReference>
<dbReference type="EMBL" id="JAQMWT010000029">
    <property type="protein sequence ID" value="KAJ8613429.1"/>
    <property type="molecule type" value="Genomic_DNA"/>
</dbReference>
<dbReference type="SUPFAM" id="SSF50891">
    <property type="entry name" value="Cyclophilin-like"/>
    <property type="match status" value="1"/>
</dbReference>
<sequence length="383" mass="41386">MLARSRKERARDTTETEVGENELLSFPSRGSPVMESLMSLRDHPGVRCVTAAIDWVATAVAHVAATAWRQLSRRQILGVAIAGFLVAGYLLASTAWTAGWNSASDARRREADSEIAAKESAWAEKEALLKKDAESLKQQVDMLGASLVEARGHVAEIEGKSVVSTSLDCSAGATTTAWLAALPEPPRGAPTGGSTAIVECATTAGPLTIAVFSSWAPMGATRFLELVKSQFFSSEVAVHRVFPNWLAFFGISGVPSVTKEWEHRSTIRDDPQWLSGESHFERGMLSFSGTGQPDSRSTILFVMLGSDTAHALGGQSHEVPFGRVVGEASFRTLDAWFSNFHLDQVPDFDKARKQGVSYLKPNFPHLDYITSCAVKAEISSRGD</sequence>
<dbReference type="Proteomes" id="UP001230188">
    <property type="component" value="Unassembled WGS sequence"/>
</dbReference>
<reference evidence="4" key="1">
    <citation type="submission" date="2023-01" db="EMBL/GenBank/DDBJ databases">
        <title>Metagenome sequencing of chrysophaentin producing Chrysophaeum taylorii.</title>
        <authorList>
            <person name="Davison J."/>
            <person name="Bewley C."/>
        </authorList>
    </citation>
    <scope>NUCLEOTIDE SEQUENCE</scope>
    <source>
        <strain evidence="4">NIES-1699</strain>
    </source>
</reference>
<name>A0AAD7UN45_9STRA</name>
<keyword evidence="2" id="KW-0812">Transmembrane</keyword>
<dbReference type="AlphaFoldDB" id="A0AAD7UN45"/>
<accession>A0AAD7UN45</accession>
<dbReference type="Gene3D" id="2.40.100.10">
    <property type="entry name" value="Cyclophilin-like"/>
    <property type="match status" value="1"/>
</dbReference>
<evidence type="ECO:0000313" key="5">
    <source>
        <dbReference type="Proteomes" id="UP001230188"/>
    </source>
</evidence>
<protein>
    <recommendedName>
        <fullName evidence="3">PPIase cyclophilin-type domain-containing protein</fullName>
    </recommendedName>
</protein>
<dbReference type="InterPro" id="IPR029000">
    <property type="entry name" value="Cyclophilin-like_dom_sf"/>
</dbReference>
<organism evidence="4 5">
    <name type="scientific">Chrysophaeum taylorii</name>
    <dbReference type="NCBI Taxonomy" id="2483200"/>
    <lineage>
        <taxon>Eukaryota</taxon>
        <taxon>Sar</taxon>
        <taxon>Stramenopiles</taxon>
        <taxon>Ochrophyta</taxon>
        <taxon>Pelagophyceae</taxon>
        <taxon>Pelagomonadales</taxon>
        <taxon>Pelagomonadaceae</taxon>
        <taxon>Chrysophaeum</taxon>
    </lineage>
</organism>
<evidence type="ECO:0000256" key="2">
    <source>
        <dbReference type="SAM" id="Phobius"/>
    </source>
</evidence>
<feature type="region of interest" description="Disordered" evidence="1">
    <location>
        <begin position="1"/>
        <end position="25"/>
    </location>
</feature>
<dbReference type="Pfam" id="PF00160">
    <property type="entry name" value="Pro_isomerase"/>
    <property type="match status" value="1"/>
</dbReference>
<keyword evidence="5" id="KW-1185">Reference proteome</keyword>
<evidence type="ECO:0000256" key="1">
    <source>
        <dbReference type="SAM" id="MobiDB-lite"/>
    </source>
</evidence>
<gene>
    <name evidence="4" type="ORF">CTAYLR_002301</name>
</gene>
<keyword evidence="2" id="KW-0472">Membrane</keyword>
<feature type="transmembrane region" description="Helical" evidence="2">
    <location>
        <begin position="76"/>
        <end position="100"/>
    </location>
</feature>
<evidence type="ECO:0000313" key="4">
    <source>
        <dbReference type="EMBL" id="KAJ8613429.1"/>
    </source>
</evidence>